<dbReference type="RefSeq" id="XP_036263388.1">
    <property type="nucleotide sequence ID" value="XM_036407132.1"/>
</dbReference>
<sequence>MATNGGLKRGNAANVSYVSIVDAIYGSDNRFDRKRSCPYDEITICVKTRRHFDPPLPQNYKGKQLSIH</sequence>
<dbReference type="GeneID" id="59052805"/>
<protein>
    <submittedName>
        <fullName evidence="1">Uncharacterized protein</fullName>
    </submittedName>
</protein>
<organism evidence="1 2">
    <name type="scientific">Plasmopara halstedii</name>
    <name type="common">Downy mildew of sunflower</name>
    <dbReference type="NCBI Taxonomy" id="4781"/>
    <lineage>
        <taxon>Eukaryota</taxon>
        <taxon>Sar</taxon>
        <taxon>Stramenopiles</taxon>
        <taxon>Oomycota</taxon>
        <taxon>Peronosporomycetes</taxon>
        <taxon>Peronosporales</taxon>
        <taxon>Peronosporaceae</taxon>
        <taxon>Plasmopara</taxon>
    </lineage>
</organism>
<dbReference type="Proteomes" id="UP000054928">
    <property type="component" value="Unassembled WGS sequence"/>
</dbReference>
<name>A0A0P1AWK2_PLAHL</name>
<evidence type="ECO:0000313" key="1">
    <source>
        <dbReference type="EMBL" id="CEG46800.1"/>
    </source>
</evidence>
<proteinExistence type="predicted"/>
<dbReference type="EMBL" id="CCYD01002371">
    <property type="protein sequence ID" value="CEG46800.1"/>
    <property type="molecule type" value="Genomic_DNA"/>
</dbReference>
<keyword evidence="2" id="KW-1185">Reference proteome</keyword>
<evidence type="ECO:0000313" key="2">
    <source>
        <dbReference type="Proteomes" id="UP000054928"/>
    </source>
</evidence>
<reference evidence="2" key="1">
    <citation type="submission" date="2014-09" db="EMBL/GenBank/DDBJ databases">
        <authorList>
            <person name="Sharma Rahul"/>
            <person name="Thines Marco"/>
        </authorList>
    </citation>
    <scope>NUCLEOTIDE SEQUENCE [LARGE SCALE GENOMIC DNA]</scope>
</reference>
<dbReference type="AlphaFoldDB" id="A0A0P1AWK2"/>
<accession>A0A0P1AWK2</accession>